<accession>A0A1I8E9K0</accession>
<feature type="transmembrane region" description="Helical" evidence="3">
    <location>
        <begin position="155"/>
        <end position="178"/>
    </location>
</feature>
<evidence type="ECO:0000313" key="4">
    <source>
        <dbReference type="WBParaSite" id="maker-PairedContig_1013-snap-gene-0.8-mRNA-1"/>
    </source>
</evidence>
<feature type="compositionally biased region" description="Polar residues" evidence="2">
    <location>
        <begin position="506"/>
        <end position="518"/>
    </location>
</feature>
<dbReference type="AlphaFoldDB" id="A0A1I8E9K0"/>
<keyword evidence="3" id="KW-0472">Membrane</keyword>
<proteinExistence type="predicted"/>
<feature type="compositionally biased region" description="Polar residues" evidence="2">
    <location>
        <begin position="1"/>
        <end position="10"/>
    </location>
</feature>
<protein>
    <submittedName>
        <fullName evidence="4">Uncharacterized protein</fullName>
    </submittedName>
</protein>
<feature type="region of interest" description="Disordered" evidence="2">
    <location>
        <begin position="274"/>
        <end position="293"/>
    </location>
</feature>
<organism evidence="4">
    <name type="scientific">Wuchereria bancrofti</name>
    <dbReference type="NCBI Taxonomy" id="6293"/>
    <lineage>
        <taxon>Eukaryota</taxon>
        <taxon>Metazoa</taxon>
        <taxon>Ecdysozoa</taxon>
        <taxon>Nematoda</taxon>
        <taxon>Chromadorea</taxon>
        <taxon>Rhabditida</taxon>
        <taxon>Spirurina</taxon>
        <taxon>Spiruromorpha</taxon>
        <taxon>Filarioidea</taxon>
        <taxon>Onchocercidae</taxon>
        <taxon>Wuchereria</taxon>
    </lineage>
</organism>
<keyword evidence="1" id="KW-0175">Coiled coil</keyword>
<evidence type="ECO:0000256" key="3">
    <source>
        <dbReference type="SAM" id="Phobius"/>
    </source>
</evidence>
<dbReference type="WBParaSite" id="maker-PairedContig_1013-snap-gene-0.8-mRNA-1">
    <property type="protein sequence ID" value="maker-PairedContig_1013-snap-gene-0.8-mRNA-1"/>
    <property type="gene ID" value="maker-PairedContig_1013-snap-gene-0.8"/>
</dbReference>
<keyword evidence="3" id="KW-1133">Transmembrane helix</keyword>
<feature type="compositionally biased region" description="Pro residues" evidence="2">
    <location>
        <begin position="277"/>
        <end position="288"/>
    </location>
</feature>
<evidence type="ECO:0000256" key="2">
    <source>
        <dbReference type="SAM" id="MobiDB-lite"/>
    </source>
</evidence>
<keyword evidence="3" id="KW-0812">Transmembrane</keyword>
<feature type="region of interest" description="Disordered" evidence="2">
    <location>
        <begin position="506"/>
        <end position="535"/>
    </location>
</feature>
<dbReference type="STRING" id="6293.A0A1I8E9K0"/>
<feature type="region of interest" description="Disordered" evidence="2">
    <location>
        <begin position="1"/>
        <end position="20"/>
    </location>
</feature>
<evidence type="ECO:0000256" key="1">
    <source>
        <dbReference type="SAM" id="Coils"/>
    </source>
</evidence>
<name>A0A1I8E9K0_WUCBA</name>
<reference evidence="4" key="1">
    <citation type="submission" date="2016-11" db="UniProtKB">
        <authorList>
            <consortium name="WormBaseParasite"/>
        </authorList>
    </citation>
    <scope>IDENTIFICATION</scope>
    <source>
        <strain evidence="4">pt0022</strain>
    </source>
</reference>
<feature type="coiled-coil region" evidence="1">
    <location>
        <begin position="327"/>
        <end position="354"/>
    </location>
</feature>
<sequence>MSPTNGQLVPSSEMKTKEWRKKRKASLNDLFTRKENRYNSIIIGKPEWQKIGQVERCCTTNNCCLHNPKVQTDASISPKQTENMQTTNEQQTNFIKTGVSWRENKQTESTTTTTTTATSKFQIFQKMNSYQQLSEQYANKMAQTFQNLYSAFYNFLKYIGTIVVHFIIWLYSIIYEWLISSGSSTIISGTSTGNILNQKQIQKTTIEKVQENLQQQNEQQQQQHSSSMDANITFQRWPSVDQSVIQPVEFYSRKQIYRSDFNWPTLEDSNVAVTTLPSPPPPPPPPTTPSISLPLPIFKTVTSTTSTKIGEKVPPKGGVAVLPLDIMAEAHARVKEREQKLIEQEAELQKNNEMNNDWTVTSKKFLPAQWKMPISKIDEKSMIENKESEDGEILRSTRRNIVSRISRTTDQDAQFIFHAPTHQNVTNFRSNRLTTDGNFLMGRSVFSPIREAEEMRDRVNRRMTETPSETFFSSRLNTPLDDFSMTSRINTPFEVALDSQMDSFSRYPTSRSRSQSRIHTVISPPPTNQMHSPRRDETGINMLRQRSRTVEPRLAEGTVKALTRQWPPESNATGVFVAKDNWNIIPTEIVSCRRVMERSVTDKWITRDEKGDIMDEFSMKSWEGENDGLRRRDNGTGETWHRKVEISTDGKTSFVDNRRFYTRDYVVESETRNA</sequence>
<feature type="coiled-coil region" evidence="1">
    <location>
        <begin position="196"/>
        <end position="226"/>
    </location>
</feature>